<reference evidence="5" key="2">
    <citation type="submission" date="2022-01" db="EMBL/GenBank/DDBJ databases">
        <authorList>
            <person name="Yamashiro T."/>
            <person name="Shiraishi A."/>
            <person name="Satake H."/>
            <person name="Nakayama K."/>
        </authorList>
    </citation>
    <scope>NUCLEOTIDE SEQUENCE</scope>
</reference>
<evidence type="ECO:0000259" key="4">
    <source>
        <dbReference type="PROSITE" id="PS50158"/>
    </source>
</evidence>
<evidence type="ECO:0000256" key="2">
    <source>
        <dbReference type="SAM" id="Coils"/>
    </source>
</evidence>
<sequence length="1682" mass="192457">MSDYSLWEVILNGNKVLKRTVRETDHEYEPTTTEEKQDRRNEMKARGTLLMALPNKDQLKFYSYKDAKLLMEAIEKRYGGNKESKKVQRTLLKQQYENFAGSRNTSTTLIARLPILNPGEYDLWTKVECYNCHKNGHFARECRAPRNQENRGRENSRRTVTVETLTENALVAQDGIGGYDWSYQAEEEHPTNFALMAHTSSGSSSNSDFEVDSCSKSFVKAYATLKEQYDSLSLDYKRSQFNLVSYKLGLESVEARLAHYKKNKTVFEESINVLNLEVKLRDNALVENKKKLEKAKKERDELKLTLEKFQNSSKSLNNLLESQVIDKFKTGLGYNAASSTAASPAVESFVNSSEMLENQENNKSKSDKGYHAVPPPYTGNFIPFKPDLTFMDEIVKSENIDVITIVTPSNGQLLILALTDQLIPAAKKQPVSHPRPISNAYKKGYSQDTRPFNKYSAYKNSIFNKKVNTVRVKDTTARDRAVGKPQQKEYKEKGVINSGCSRHMTGNKCYLTEYEDYDGGFVFFGDGKGRISRKGNGPDWLFDVDSLTISMNYVPVVAGNQTNGIARTRDNIVTGQAEKKIEPELEYILIPICTTDPLISQGHKDSEEDAGVKPTKLDKSETVDVHLYRSMIGSLMYLTASRPDIMFAVWACARFQVTPKMSHLHAVNRIFRYLKGQPKLGLWYPRDSPFDLEAFFNSNYAGASLDRKSTTGGCQFLGKRLISWQCKKQTIVANSTTEAEYVAAANCCRQVLGIQNQILDYRFNFMNTKIYIDNESTIYIVKNPVFHSKTKHIEIRHHFIRDSYEKRLIQVIKIHTDHNVEDLLTKAFDVSKFNFLVASIADYTSWMLRIECKSCQVMKMVNSDKKELAIPGKTSTGKEFSNPLMAGSLPKTISAKFWNTATSKTVNSVKQIHAIVDDKAVVISESSVRNDLLFDDEDGITCLTNDEIFENLALMGNLDSKKFLMYPRFLQLFLNNQLKDLPEPFNDTYDTPSHTKKVFSNMARQSKGFSGKVTPLFDFMLVQNHAPEGEVSHEHQTEAHIEQILPSPSTYHRKHRKTQKHRRSKKVTKLPQTSVPLDLGADKAVHKEGTRFERVLEKPNEPPLPEGHTSRSGEGSMENTFELMDTVSPTPHDSPLPRGYTPGSDEGRLKLKELMAMCTKLSKQVLDLEKEKDAQVLEILKLKQRVKKLERKRKSSISHLRRRIYRQVESFDDDLDEEDAFAQERKINTATTGVSAVSAPVTTAGVAISTVEPKTPPTITVTAFIDEDLTIAQTLVKMRSEKAKEKGVAFRDVEETPRLTRSTTTLQPLPTIDPKDKGKGVLVEEEPEKPEKVKRRDQGAQKEKQKARRGYNAALAKEFDEIQARMDANHELAVRLTHEEQEKYTIEERARLLVEYFERRKKQLAAERAEAIRNKPPTRAQKLYQKEQKWINDFKPMDSEEDGSNTKKAGKRIKRIADSTSKQKSPKKSKVIKEQEFAESNEKATADYEQEKEDLIIWLAVVPNEDETVDPEILSNKYPIVDWESQNLRSVDMEDIHVYKIIRADVNTSYHKTFSSMLRKFDKQDLMDLHRLVMKRFKDNTPEGYNLLIWGDLKVMFKPNAKDEVWSNQQDWTLISWKLYENYGVHSLIMDGTLTCFNMLVEKRYPLIKEMLKKMLNWKLEAEAKSTMAFELLKFIKSQVEE</sequence>
<dbReference type="PROSITE" id="PS50158">
    <property type="entry name" value="ZF_CCHC"/>
    <property type="match status" value="1"/>
</dbReference>
<dbReference type="InterPro" id="IPR001878">
    <property type="entry name" value="Znf_CCHC"/>
</dbReference>
<feature type="region of interest" description="Disordered" evidence="3">
    <location>
        <begin position="1095"/>
        <end position="1116"/>
    </location>
</feature>
<gene>
    <name evidence="5" type="ORF">Tco_0824540</name>
</gene>
<comment type="caution">
    <text evidence="5">The sequence shown here is derived from an EMBL/GenBank/DDBJ whole genome shotgun (WGS) entry which is preliminary data.</text>
</comment>
<feature type="compositionally biased region" description="Polar residues" evidence="3">
    <location>
        <begin position="1299"/>
        <end position="1308"/>
    </location>
</feature>
<feature type="compositionally biased region" description="Basic residues" evidence="3">
    <location>
        <begin position="1051"/>
        <end position="1068"/>
    </location>
</feature>
<evidence type="ECO:0000256" key="3">
    <source>
        <dbReference type="SAM" id="MobiDB-lite"/>
    </source>
</evidence>
<dbReference type="InterPro" id="IPR036875">
    <property type="entry name" value="Znf_CCHC_sf"/>
</dbReference>
<dbReference type="PANTHER" id="PTHR11439">
    <property type="entry name" value="GAG-POL-RELATED RETROTRANSPOSON"/>
    <property type="match status" value="1"/>
</dbReference>
<proteinExistence type="predicted"/>
<keyword evidence="1" id="KW-0479">Metal-binding</keyword>
<feature type="coiled-coil region" evidence="2">
    <location>
        <begin position="285"/>
        <end position="319"/>
    </location>
</feature>
<dbReference type="Proteomes" id="UP001151760">
    <property type="component" value="Unassembled WGS sequence"/>
</dbReference>
<feature type="domain" description="CCHC-type" evidence="4">
    <location>
        <begin position="129"/>
        <end position="143"/>
    </location>
</feature>
<dbReference type="EMBL" id="BQNB010012422">
    <property type="protein sequence ID" value="GJT03371.1"/>
    <property type="molecule type" value="Genomic_DNA"/>
</dbReference>
<feature type="coiled-coil region" evidence="2">
    <location>
        <begin position="1151"/>
        <end position="1192"/>
    </location>
</feature>
<organism evidence="5 6">
    <name type="scientific">Tanacetum coccineum</name>
    <dbReference type="NCBI Taxonomy" id="301880"/>
    <lineage>
        <taxon>Eukaryota</taxon>
        <taxon>Viridiplantae</taxon>
        <taxon>Streptophyta</taxon>
        <taxon>Embryophyta</taxon>
        <taxon>Tracheophyta</taxon>
        <taxon>Spermatophyta</taxon>
        <taxon>Magnoliopsida</taxon>
        <taxon>eudicotyledons</taxon>
        <taxon>Gunneridae</taxon>
        <taxon>Pentapetalae</taxon>
        <taxon>asterids</taxon>
        <taxon>campanulids</taxon>
        <taxon>Asterales</taxon>
        <taxon>Asteraceae</taxon>
        <taxon>Asteroideae</taxon>
        <taxon>Anthemideae</taxon>
        <taxon>Anthemidinae</taxon>
        <taxon>Tanacetum</taxon>
    </lineage>
</organism>
<reference evidence="5" key="1">
    <citation type="journal article" date="2022" name="Int. J. Mol. Sci.">
        <title>Draft Genome of Tanacetum Coccineum: Genomic Comparison of Closely Related Tanacetum-Family Plants.</title>
        <authorList>
            <person name="Yamashiro T."/>
            <person name="Shiraishi A."/>
            <person name="Nakayama K."/>
            <person name="Satake H."/>
        </authorList>
    </citation>
    <scope>NUCLEOTIDE SEQUENCE</scope>
</reference>
<keyword evidence="6" id="KW-1185">Reference proteome</keyword>
<evidence type="ECO:0000256" key="1">
    <source>
        <dbReference type="PROSITE-ProRule" id="PRU00047"/>
    </source>
</evidence>
<feature type="compositionally biased region" description="Basic and acidic residues" evidence="3">
    <location>
        <begin position="1329"/>
        <end position="1344"/>
    </location>
</feature>
<keyword evidence="2" id="KW-0175">Coiled coil</keyword>
<feature type="region of interest" description="Disordered" evidence="3">
    <location>
        <begin position="1296"/>
        <end position="1349"/>
    </location>
</feature>
<keyword evidence="1" id="KW-0862">Zinc</keyword>
<dbReference type="SUPFAM" id="SSF57756">
    <property type="entry name" value="Retrovirus zinc finger-like domains"/>
    <property type="match status" value="1"/>
</dbReference>
<dbReference type="PANTHER" id="PTHR11439:SF495">
    <property type="entry name" value="REVERSE TRANSCRIPTASE, RNA-DEPENDENT DNA POLYMERASE-RELATED"/>
    <property type="match status" value="1"/>
</dbReference>
<evidence type="ECO:0000313" key="6">
    <source>
        <dbReference type="Proteomes" id="UP001151760"/>
    </source>
</evidence>
<accession>A0ABQ5AM36</accession>
<feature type="region of interest" description="Disordered" evidence="3">
    <location>
        <begin position="1435"/>
        <end position="1486"/>
    </location>
</feature>
<feature type="region of interest" description="Disordered" evidence="3">
    <location>
        <begin position="1042"/>
        <end position="1073"/>
    </location>
</feature>
<name>A0ABQ5AM36_9ASTR</name>
<protein>
    <submittedName>
        <fullName evidence="5">Ribonuclease H-like domain-containing protein</fullName>
    </submittedName>
</protein>
<keyword evidence="1" id="KW-0863">Zinc-finger</keyword>
<dbReference type="CDD" id="cd09272">
    <property type="entry name" value="RNase_HI_RT_Ty1"/>
    <property type="match status" value="1"/>
</dbReference>
<feature type="compositionally biased region" description="Basic and acidic residues" evidence="3">
    <location>
        <begin position="1471"/>
        <end position="1486"/>
    </location>
</feature>
<dbReference type="SMART" id="SM00343">
    <property type="entry name" value="ZnF_C2HC"/>
    <property type="match status" value="1"/>
</dbReference>
<dbReference type="Gene3D" id="4.10.60.10">
    <property type="entry name" value="Zinc finger, CCHC-type"/>
    <property type="match status" value="1"/>
</dbReference>
<evidence type="ECO:0000313" key="5">
    <source>
        <dbReference type="EMBL" id="GJT03371.1"/>
    </source>
</evidence>